<evidence type="ECO:0000256" key="7">
    <source>
        <dbReference type="ARBA" id="ARBA00022553"/>
    </source>
</evidence>
<dbReference type="GO" id="GO:0007010">
    <property type="term" value="P:cytoskeleton organization"/>
    <property type="evidence" value="ECO:0007669"/>
    <property type="project" value="TreeGrafter"/>
</dbReference>
<dbReference type="GO" id="GO:0003677">
    <property type="term" value="F:DNA binding"/>
    <property type="evidence" value="ECO:0007669"/>
    <property type="project" value="InterPro"/>
</dbReference>
<dbReference type="PROSITE" id="PS50802">
    <property type="entry name" value="OTU"/>
    <property type="match status" value="1"/>
</dbReference>
<dbReference type="Pfam" id="PF01754">
    <property type="entry name" value="zf-A20"/>
    <property type="match status" value="2"/>
</dbReference>
<keyword evidence="11" id="KW-0833">Ubl conjugation pathway</keyword>
<dbReference type="OrthoDB" id="10064699at2759"/>
<feature type="region of interest" description="Disordered" evidence="16">
    <location>
        <begin position="481"/>
        <end position="503"/>
    </location>
</feature>
<dbReference type="InterPro" id="IPR051346">
    <property type="entry name" value="OTU_Deubiquitinase"/>
</dbReference>
<evidence type="ECO:0000256" key="11">
    <source>
        <dbReference type="ARBA" id="ARBA00022786"/>
    </source>
</evidence>
<dbReference type="KEGG" id="lak:106165950"/>
<accession>A0A1S3IPE0</accession>
<feature type="region of interest" description="Disordered" evidence="16">
    <location>
        <begin position="849"/>
        <end position="869"/>
    </location>
</feature>
<keyword evidence="9" id="KW-0479">Metal-binding</keyword>
<keyword evidence="14" id="KW-0862">Zinc</keyword>
<evidence type="ECO:0000256" key="12">
    <source>
        <dbReference type="ARBA" id="ARBA00022801"/>
    </source>
</evidence>
<evidence type="ECO:0000256" key="14">
    <source>
        <dbReference type="ARBA" id="ARBA00022833"/>
    </source>
</evidence>
<feature type="domain" description="A20-type" evidence="18">
    <location>
        <begin position="623"/>
        <end position="658"/>
    </location>
</feature>
<dbReference type="RefSeq" id="XP_013399776.1">
    <property type="nucleotide sequence ID" value="XM_013544322.1"/>
</dbReference>
<dbReference type="AlphaFoldDB" id="A0A1S3IPE0"/>
<dbReference type="Gene3D" id="4.10.240.30">
    <property type="match status" value="6"/>
</dbReference>
<keyword evidence="12" id="KW-0378">Hydrolase</keyword>
<comment type="subcellular location">
    <subcellularLocation>
        <location evidence="3">Cytoplasm</location>
    </subcellularLocation>
    <subcellularLocation>
        <location evidence="2">Nucleus</location>
    </subcellularLocation>
</comment>
<dbReference type="InterPro" id="IPR003323">
    <property type="entry name" value="OTU_dom"/>
</dbReference>
<feature type="domain" description="A20-type" evidence="18">
    <location>
        <begin position="673"/>
        <end position="708"/>
    </location>
</feature>
<evidence type="ECO:0000256" key="16">
    <source>
        <dbReference type="SAM" id="MobiDB-lite"/>
    </source>
</evidence>
<evidence type="ECO:0000259" key="18">
    <source>
        <dbReference type="PROSITE" id="PS51036"/>
    </source>
</evidence>
<evidence type="ECO:0000256" key="1">
    <source>
        <dbReference type="ARBA" id="ARBA00000707"/>
    </source>
</evidence>
<evidence type="ECO:0000313" key="19">
    <source>
        <dbReference type="Proteomes" id="UP000085678"/>
    </source>
</evidence>
<dbReference type="PANTHER" id="PTHR13367">
    <property type="entry name" value="UBIQUITIN THIOESTERASE"/>
    <property type="match status" value="1"/>
</dbReference>
<dbReference type="GeneID" id="106165950"/>
<feature type="domain" description="A20-type" evidence="18">
    <location>
        <begin position="1009"/>
        <end position="1044"/>
    </location>
</feature>
<dbReference type="PROSITE" id="PS51036">
    <property type="entry name" value="ZF_A20"/>
    <property type="match status" value="6"/>
</dbReference>
<keyword evidence="15" id="KW-0539">Nucleus</keyword>
<dbReference type="GO" id="GO:0030177">
    <property type="term" value="P:positive regulation of Wnt signaling pathway"/>
    <property type="evidence" value="ECO:0007669"/>
    <property type="project" value="TreeGrafter"/>
</dbReference>
<dbReference type="Proteomes" id="UP000085678">
    <property type="component" value="Unplaced"/>
</dbReference>
<comment type="similarity">
    <text evidence="4">Belongs to the peptidase C64 family.</text>
</comment>
<evidence type="ECO:0000256" key="13">
    <source>
        <dbReference type="ARBA" id="ARBA00022807"/>
    </source>
</evidence>
<evidence type="ECO:0000256" key="9">
    <source>
        <dbReference type="ARBA" id="ARBA00022723"/>
    </source>
</evidence>
<evidence type="ECO:0000313" key="20">
    <source>
        <dbReference type="RefSeq" id="XP_013399776.1"/>
    </source>
</evidence>
<feature type="domain" description="A20-type" evidence="18">
    <location>
        <begin position="1161"/>
        <end position="1194"/>
    </location>
</feature>
<gene>
    <name evidence="20" type="primary">LOC106165950</name>
</gene>
<dbReference type="GO" id="GO:0071947">
    <property type="term" value="P:protein deubiquitination involved in ubiquitin-dependent protein catabolic process"/>
    <property type="evidence" value="ECO:0007669"/>
    <property type="project" value="TreeGrafter"/>
</dbReference>
<protein>
    <recommendedName>
        <fullName evidence="5">ubiquitinyl hydrolase 1</fullName>
        <ecNumber evidence="5">3.4.19.12</ecNumber>
    </recommendedName>
</protein>
<dbReference type="GO" id="GO:0016477">
    <property type="term" value="P:cell migration"/>
    <property type="evidence" value="ECO:0007669"/>
    <property type="project" value="TreeGrafter"/>
</dbReference>
<keyword evidence="13" id="KW-0788">Thiol protease</keyword>
<evidence type="ECO:0000256" key="3">
    <source>
        <dbReference type="ARBA" id="ARBA00004496"/>
    </source>
</evidence>
<keyword evidence="6" id="KW-0963">Cytoplasm</keyword>
<dbReference type="SMART" id="SM00259">
    <property type="entry name" value="ZnF_A20"/>
    <property type="match status" value="11"/>
</dbReference>
<organism evidence="19 20">
    <name type="scientific">Lingula anatina</name>
    <name type="common">Brachiopod</name>
    <name type="synonym">Lingula unguis</name>
    <dbReference type="NCBI Taxonomy" id="7574"/>
    <lineage>
        <taxon>Eukaryota</taxon>
        <taxon>Metazoa</taxon>
        <taxon>Spiralia</taxon>
        <taxon>Lophotrochozoa</taxon>
        <taxon>Brachiopoda</taxon>
        <taxon>Linguliformea</taxon>
        <taxon>Lingulata</taxon>
        <taxon>Lingulida</taxon>
        <taxon>Linguloidea</taxon>
        <taxon>Lingulidae</taxon>
        <taxon>Lingula</taxon>
    </lineage>
</organism>
<feature type="compositionally biased region" description="Polar residues" evidence="16">
    <location>
        <begin position="378"/>
        <end position="389"/>
    </location>
</feature>
<feature type="region of interest" description="Disordered" evidence="16">
    <location>
        <begin position="375"/>
        <end position="396"/>
    </location>
</feature>
<evidence type="ECO:0000256" key="4">
    <source>
        <dbReference type="ARBA" id="ARBA00005865"/>
    </source>
</evidence>
<keyword evidence="19" id="KW-1185">Reference proteome</keyword>
<dbReference type="GO" id="GO:0005634">
    <property type="term" value="C:nucleus"/>
    <property type="evidence" value="ECO:0007669"/>
    <property type="project" value="UniProtKB-SubCell"/>
</dbReference>
<keyword evidence="10" id="KW-0863">Zinc-finger</keyword>
<dbReference type="PANTHER" id="PTHR13367:SF3">
    <property type="entry name" value="TUMOR NECROSIS FACTOR ALPHA-INDUCED PROTEIN 3"/>
    <property type="match status" value="1"/>
</dbReference>
<feature type="domain" description="A20-type" evidence="18">
    <location>
        <begin position="740"/>
        <end position="775"/>
    </location>
</feature>
<evidence type="ECO:0000256" key="10">
    <source>
        <dbReference type="ARBA" id="ARBA00022771"/>
    </source>
</evidence>
<proteinExistence type="inferred from homology"/>
<dbReference type="InterPro" id="IPR002653">
    <property type="entry name" value="Znf_A20"/>
</dbReference>
<dbReference type="GO" id="GO:0008270">
    <property type="term" value="F:zinc ion binding"/>
    <property type="evidence" value="ECO:0007669"/>
    <property type="project" value="UniProtKB-KW"/>
</dbReference>
<feature type="domain" description="OTU" evidence="17">
    <location>
        <begin position="97"/>
        <end position="270"/>
    </location>
</feature>
<sequence length="1194" mass="134496">MENKKRVPSPQPSLSSVNPEKMKIVWNKVQNDVVVPQNPPKIPFFNLMSWFTIMLPPLEMYPADFAGFLKNFLLDKGMQDALEKAKILNWCRTCKPLYAVSTTGDGNCLLHAVSLGMWGVQDETLFLRRLIYVTLVDDEGTGKFKQRWMRERAAQNEDIPGNFRYNTGEWEREWDTVVRIAKDVKKPNRCADELPYESLEEAHIFVLANILRRPIIILCDSVIRNIQEVTVGPNYFGGIYLPLLWKPQDCEKSPIVLAFDGYHFTPLASAENAPHEDAKALSSLHAVPLVTHEYEPLTVHFLLQEEERKVYEIMQDYMKVIEVPYTTATGTNIVLSAKLQPKQLDDDANLIPDFIRACESKFQKSKEEALFEQRKSVTKQPHQPNQPARFTSPGYDFKTEDTVLMRPYYDDIRPSAPIFEAREEEPEDLYSASPEVVPISSMEPPKSYIPSVTGDHCQTPGCAYMASVKTHPYCRECAEKIQKQRKGSDSTGEQSRTASKDGKKCIQPGCQLYGCLEQRQMCSKHFEEDETHLRHLHESVTKKSASSTMYSGGAYEDPHHEYTGQATGTPSPATTSLCKTPGCRNPGDTIHYDGLCTGCFVKYVGTPKQSATKGSSIAENPLPVTTGLCKTPGCLFTGSSQYNGYCSQCFKDAVPQKSPFKGTGKMQAPANVKSYSGMCLTPGCQFNGSYHFEGLCSQCHKKKVEAQNKQVSYPVVEKSGSANKGFDDQSVKQQYPQSMLNEVQQCRTIGCEYGGNPQTKGYCSQCYVNHGAREYVASQAEGNEDDDDEEDLTSMQILAKLPASNPEERSKARRYYKCVTSDCNKIGHESTSGLCTECYVRFYRLTHGSKKTQQQPPQHKPDSLKGQDSTQRDVCATQGCCGVRLRETIYCFSCSKDKKHGKQPFIEASAQDQRPRISQMKFSKEPAVHSSPLSDYEQPQFTSLTSKVIPNGHEMSQQKCTTEKCSNFGYDNTNGLCQDCFNRICMAEAYRLQSGEIHIPEESRAPDYEALHLKCITPGCNFFGTPNQNGYCHKCLMEKIARDEVEIPTVPATRPPVPSAAKHCNVQYCDRFGDPAEEGYCHEHYMLTRRSFDVFPSSLYPEERANSLPSYNTYEVEYLRQPKVMPRRSTSQICRENSISRQPVGQMTFEDDMLRHATAIRSSTGECKGAGCSNYGNSRNRGYCNSCFPVYNRY</sequence>
<dbReference type="CDD" id="cd22766">
    <property type="entry name" value="OTU_TNFAIP3"/>
    <property type="match status" value="1"/>
</dbReference>
<dbReference type="GO" id="GO:0005737">
    <property type="term" value="C:cytoplasm"/>
    <property type="evidence" value="ECO:0007669"/>
    <property type="project" value="UniProtKB-SubCell"/>
</dbReference>
<dbReference type="GO" id="GO:0004843">
    <property type="term" value="F:cysteine-type deubiquitinase activity"/>
    <property type="evidence" value="ECO:0007669"/>
    <property type="project" value="UniProtKB-EC"/>
</dbReference>
<evidence type="ECO:0000256" key="15">
    <source>
        <dbReference type="ARBA" id="ARBA00023242"/>
    </source>
</evidence>
<evidence type="ECO:0000256" key="6">
    <source>
        <dbReference type="ARBA" id="ARBA00022490"/>
    </source>
</evidence>
<dbReference type="GO" id="GO:0035523">
    <property type="term" value="P:protein K29-linked deubiquitination"/>
    <property type="evidence" value="ECO:0007669"/>
    <property type="project" value="TreeGrafter"/>
</dbReference>
<dbReference type="Pfam" id="PF02338">
    <property type="entry name" value="OTU"/>
    <property type="match status" value="1"/>
</dbReference>
<evidence type="ECO:0000256" key="5">
    <source>
        <dbReference type="ARBA" id="ARBA00012759"/>
    </source>
</evidence>
<dbReference type="STRING" id="7574.A0A1S3IPE0"/>
<dbReference type="GO" id="GO:0070530">
    <property type="term" value="F:K63-linked polyubiquitin modification-dependent protein binding"/>
    <property type="evidence" value="ECO:0007669"/>
    <property type="project" value="TreeGrafter"/>
</dbReference>
<dbReference type="EC" id="3.4.19.12" evidence="5"/>
<name>A0A1S3IPE0_LINAN</name>
<evidence type="ECO:0000256" key="2">
    <source>
        <dbReference type="ARBA" id="ARBA00004123"/>
    </source>
</evidence>
<evidence type="ECO:0000256" key="8">
    <source>
        <dbReference type="ARBA" id="ARBA00022670"/>
    </source>
</evidence>
<reference evidence="20" key="1">
    <citation type="submission" date="2025-08" db="UniProtKB">
        <authorList>
            <consortium name="RefSeq"/>
        </authorList>
    </citation>
    <scope>IDENTIFICATION</scope>
    <source>
        <tissue evidence="20">Gonads</tissue>
    </source>
</reference>
<feature type="domain" description="A20-type" evidence="18">
    <location>
        <begin position="954"/>
        <end position="989"/>
    </location>
</feature>
<comment type="catalytic activity">
    <reaction evidence="1">
        <text>Thiol-dependent hydrolysis of ester, thioester, amide, peptide and isopeptide bonds formed by the C-terminal Gly of ubiquitin (a 76-residue protein attached to proteins as an intracellular targeting signal).</text>
        <dbReference type="EC" id="3.4.19.12"/>
    </reaction>
</comment>
<keyword evidence="7" id="KW-0597">Phosphoprotein</keyword>
<evidence type="ECO:0000259" key="17">
    <source>
        <dbReference type="PROSITE" id="PS50802"/>
    </source>
</evidence>
<dbReference type="GO" id="GO:1990168">
    <property type="term" value="P:protein K33-linked deubiquitination"/>
    <property type="evidence" value="ECO:0007669"/>
    <property type="project" value="TreeGrafter"/>
</dbReference>
<keyword evidence="8" id="KW-0645">Protease</keyword>
<dbReference type="InParanoid" id="A0A1S3IPE0"/>